<feature type="compositionally biased region" description="Gly residues" evidence="1">
    <location>
        <begin position="1"/>
        <end position="10"/>
    </location>
</feature>
<sequence>ATRGPAGRGAAGRRKPRPHGVRLATGGLAVGEDRRVVSLKKLMKQRPRGCLVDVGLGMVGPEAVVVCERFGRRFELLQPDGFARRQNGDAVVALQQHFARRLGADPQGHAHRRRRGAARRQRSAAHRAEAAEVVIGRCGGRRGIPASRARAHVIHIGVHLHSVGHRDRHGGDGCGGGGERADGAINRGPALETASAGASVSRQRWVTAISCGRLLAAGRRCAAASEHAFCLVRRLLPVGAKRPAAASGGGPHASAPAARGVGVSPFPGSAAARRAKWYRSAAGGAIRESEAIREDVNHTCSLLIPENHTLSLDDST</sequence>
<evidence type="ECO:0000313" key="2">
    <source>
        <dbReference type="EMBL" id="RKO96085.1"/>
    </source>
</evidence>
<feature type="non-terminal residue" evidence="2">
    <location>
        <position position="1"/>
    </location>
</feature>
<organism evidence="2 3">
    <name type="scientific">Caulochytrium protostelioides</name>
    <dbReference type="NCBI Taxonomy" id="1555241"/>
    <lineage>
        <taxon>Eukaryota</taxon>
        <taxon>Fungi</taxon>
        <taxon>Fungi incertae sedis</taxon>
        <taxon>Chytridiomycota</taxon>
        <taxon>Chytridiomycota incertae sedis</taxon>
        <taxon>Chytridiomycetes</taxon>
        <taxon>Caulochytriales</taxon>
        <taxon>Caulochytriaceae</taxon>
        <taxon>Caulochytrium</taxon>
    </lineage>
</organism>
<feature type="compositionally biased region" description="Basic residues" evidence="1">
    <location>
        <begin position="109"/>
        <end position="124"/>
    </location>
</feature>
<accession>A0A4P9WUD8</accession>
<name>A0A4P9WUD8_9FUNG</name>
<gene>
    <name evidence="2" type="ORF">CAUPRSCDRAFT_12215</name>
</gene>
<dbReference type="EMBL" id="ML010394">
    <property type="protein sequence ID" value="RKO96085.1"/>
    <property type="molecule type" value="Genomic_DNA"/>
</dbReference>
<evidence type="ECO:0000313" key="3">
    <source>
        <dbReference type="Proteomes" id="UP000268535"/>
    </source>
</evidence>
<dbReference type="AlphaFoldDB" id="A0A4P9WUD8"/>
<feature type="region of interest" description="Disordered" evidence="1">
    <location>
        <begin position="1"/>
        <end position="22"/>
    </location>
</feature>
<evidence type="ECO:0000256" key="1">
    <source>
        <dbReference type="SAM" id="MobiDB-lite"/>
    </source>
</evidence>
<feature type="region of interest" description="Disordered" evidence="1">
    <location>
        <begin position="104"/>
        <end position="124"/>
    </location>
</feature>
<feature type="compositionally biased region" description="Basic residues" evidence="1">
    <location>
        <begin position="11"/>
        <end position="20"/>
    </location>
</feature>
<protein>
    <submittedName>
        <fullName evidence="2">Uncharacterized protein</fullName>
    </submittedName>
</protein>
<dbReference type="Proteomes" id="UP000268535">
    <property type="component" value="Unassembled WGS sequence"/>
</dbReference>
<proteinExistence type="predicted"/>
<reference evidence="3" key="1">
    <citation type="journal article" date="2018" name="Nat. Microbiol.">
        <title>Leveraging single-cell genomics to expand the fungal tree of life.</title>
        <authorList>
            <person name="Ahrendt S.R."/>
            <person name="Quandt C.A."/>
            <person name="Ciobanu D."/>
            <person name="Clum A."/>
            <person name="Salamov A."/>
            <person name="Andreopoulos B."/>
            <person name="Cheng J.F."/>
            <person name="Woyke T."/>
            <person name="Pelin A."/>
            <person name="Henrissat B."/>
            <person name="Reynolds N.K."/>
            <person name="Benny G.L."/>
            <person name="Smith M.E."/>
            <person name="James T.Y."/>
            <person name="Grigoriev I.V."/>
        </authorList>
    </citation>
    <scope>NUCLEOTIDE SEQUENCE [LARGE SCALE GENOMIC DNA]</scope>
    <source>
        <strain evidence="3">ATCC 52028</strain>
    </source>
</reference>